<evidence type="ECO:0000313" key="1">
    <source>
        <dbReference type="EMBL" id="KIG14388.1"/>
    </source>
</evidence>
<name>A0A0C1ZTK1_9BACT</name>
<accession>A0A0C1ZTK1</accession>
<organism evidence="1 2">
    <name type="scientific">Enhygromyxa salina</name>
    <dbReference type="NCBI Taxonomy" id="215803"/>
    <lineage>
        <taxon>Bacteria</taxon>
        <taxon>Pseudomonadati</taxon>
        <taxon>Myxococcota</taxon>
        <taxon>Polyangia</taxon>
        <taxon>Nannocystales</taxon>
        <taxon>Nannocystaceae</taxon>
        <taxon>Enhygromyxa</taxon>
    </lineage>
</organism>
<evidence type="ECO:0000313" key="2">
    <source>
        <dbReference type="Proteomes" id="UP000031599"/>
    </source>
</evidence>
<dbReference type="Proteomes" id="UP000031599">
    <property type="component" value="Unassembled WGS sequence"/>
</dbReference>
<sequence>MHVSNASPTSHIGQCVTAPEHSMDHLCANGARIYTGPGSTTTDPIDCLRFGLPRADQIR</sequence>
<reference evidence="1 2" key="1">
    <citation type="submission" date="2014-12" db="EMBL/GenBank/DDBJ databases">
        <title>Genome assembly of Enhygromyxa salina DSM 15201.</title>
        <authorList>
            <person name="Sharma G."/>
            <person name="Subramanian S."/>
        </authorList>
    </citation>
    <scope>NUCLEOTIDE SEQUENCE [LARGE SCALE GENOMIC DNA]</scope>
    <source>
        <strain evidence="1 2">DSM 15201</strain>
    </source>
</reference>
<dbReference type="EMBL" id="JMCC02000074">
    <property type="protein sequence ID" value="KIG14388.1"/>
    <property type="molecule type" value="Genomic_DNA"/>
</dbReference>
<comment type="caution">
    <text evidence="1">The sequence shown here is derived from an EMBL/GenBank/DDBJ whole genome shotgun (WGS) entry which is preliminary data.</text>
</comment>
<protein>
    <submittedName>
        <fullName evidence="1">Uncharacterized protein</fullName>
    </submittedName>
</protein>
<proteinExistence type="predicted"/>
<dbReference type="AlphaFoldDB" id="A0A0C1ZTK1"/>
<gene>
    <name evidence="1" type="ORF">DB30_06863</name>
</gene>